<dbReference type="RefSeq" id="XP_022285472.1">
    <property type="nucleotide sequence ID" value="XM_022429474.1"/>
</dbReference>
<evidence type="ECO:0000313" key="1">
    <source>
        <dbReference type="EMBL" id="OWT43016.1"/>
    </source>
</evidence>
<dbReference type="Proteomes" id="UP000078397">
    <property type="component" value="Unassembled WGS sequence"/>
</dbReference>
<organism evidence="1 2">
    <name type="scientific">Pochonia chlamydosporia 170</name>
    <dbReference type="NCBI Taxonomy" id="1380566"/>
    <lineage>
        <taxon>Eukaryota</taxon>
        <taxon>Fungi</taxon>
        <taxon>Dikarya</taxon>
        <taxon>Ascomycota</taxon>
        <taxon>Pezizomycotina</taxon>
        <taxon>Sordariomycetes</taxon>
        <taxon>Hypocreomycetidae</taxon>
        <taxon>Hypocreales</taxon>
        <taxon>Clavicipitaceae</taxon>
        <taxon>Pochonia</taxon>
    </lineage>
</organism>
<gene>
    <name evidence="1" type="ORF">VFPPC_17791</name>
</gene>
<dbReference type="KEGG" id="pchm:VFPPC_17791"/>
<protein>
    <submittedName>
        <fullName evidence="1">Uncharacterized protein</fullName>
    </submittedName>
</protein>
<name>A0A219AQE7_METCM</name>
<dbReference type="AlphaFoldDB" id="A0A219AQE7"/>
<dbReference type="EMBL" id="LSBJ02000004">
    <property type="protein sequence ID" value="OWT43016.1"/>
    <property type="molecule type" value="Genomic_DNA"/>
</dbReference>
<dbReference type="GeneID" id="33936706"/>
<comment type="caution">
    <text evidence="1">The sequence shown here is derived from an EMBL/GenBank/DDBJ whole genome shotgun (WGS) entry which is preliminary data.</text>
</comment>
<accession>A0A219AQE7</accession>
<sequence length="103" mass="11561">MAYYPALSKGSGPALHGRFTYGHARVKSWQILIHAIHSVLSETVTSDPKKAHIFRLVFSCYLLDSHQITGSKATHLSHSIMVAFVFWKHKAYHAQKKSLQSGN</sequence>
<evidence type="ECO:0000313" key="2">
    <source>
        <dbReference type="Proteomes" id="UP000078397"/>
    </source>
</evidence>
<keyword evidence="2" id="KW-1185">Reference proteome</keyword>
<proteinExistence type="predicted"/>
<reference evidence="1 2" key="1">
    <citation type="journal article" date="2016" name="PLoS Pathog.">
        <title>Biosynthesis of antibiotic leucinostatins in bio-control fungus Purpureocillium lilacinum and their inhibition on phytophthora revealed by genome mining.</title>
        <authorList>
            <person name="Wang G."/>
            <person name="Liu Z."/>
            <person name="Lin R."/>
            <person name="Li E."/>
            <person name="Mao Z."/>
            <person name="Ling J."/>
            <person name="Yang Y."/>
            <person name="Yin W.B."/>
            <person name="Xie B."/>
        </authorList>
    </citation>
    <scope>NUCLEOTIDE SEQUENCE [LARGE SCALE GENOMIC DNA]</scope>
    <source>
        <strain evidence="1">170</strain>
    </source>
</reference>